<dbReference type="Proteomes" id="UP000009328">
    <property type="component" value="Unassembled WGS sequence"/>
</dbReference>
<feature type="region of interest" description="Disordered" evidence="1">
    <location>
        <begin position="140"/>
        <end position="193"/>
    </location>
</feature>
<dbReference type="HOGENOM" id="CLU_063294_1_0_1"/>
<evidence type="ECO:0000256" key="1">
    <source>
        <dbReference type="SAM" id="MobiDB-lite"/>
    </source>
</evidence>
<dbReference type="eggNOG" id="ENOG502S1A5">
    <property type="taxonomic scope" value="Eukaryota"/>
</dbReference>
<reference evidence="2 3" key="1">
    <citation type="journal article" date="2012" name="Eukaryot. Cell">
        <title>Draft genome sequence of Wickerhamomyces ciferrii NRRL Y-1031 F-60-10.</title>
        <authorList>
            <person name="Schneider J."/>
            <person name="Andrea H."/>
            <person name="Blom J."/>
            <person name="Jaenicke S."/>
            <person name="Ruckert C."/>
            <person name="Schorsch C."/>
            <person name="Szczepanowski R."/>
            <person name="Farwick M."/>
            <person name="Goesmann A."/>
            <person name="Puhler A."/>
            <person name="Schaffer S."/>
            <person name="Tauch A."/>
            <person name="Kohler T."/>
            <person name="Brinkrolf K."/>
        </authorList>
    </citation>
    <scope>NUCLEOTIDE SEQUENCE [LARGE SCALE GENOMIC DNA]</scope>
    <source>
        <strain evidence="3">ATCC 14091 / BCRC 22168 / CBS 111 / JCM 3599 / NBRC 0793 / NRRL Y-1031 F-60-10</strain>
    </source>
</reference>
<keyword evidence="3" id="KW-1185">Reference proteome</keyword>
<name>K0KKT0_WICCF</name>
<evidence type="ECO:0000313" key="2">
    <source>
        <dbReference type="EMBL" id="CCH45795.1"/>
    </source>
</evidence>
<organism evidence="2 3">
    <name type="scientific">Wickerhamomyces ciferrii (strain ATCC 14091 / BCRC 22168 / CBS 111 / JCM 3599 / NBRC 0793 / NRRL Y-1031 F-60-10)</name>
    <name type="common">Yeast</name>
    <name type="synonym">Pichia ciferrii</name>
    <dbReference type="NCBI Taxonomy" id="1206466"/>
    <lineage>
        <taxon>Eukaryota</taxon>
        <taxon>Fungi</taxon>
        <taxon>Dikarya</taxon>
        <taxon>Ascomycota</taxon>
        <taxon>Saccharomycotina</taxon>
        <taxon>Saccharomycetes</taxon>
        <taxon>Phaffomycetales</taxon>
        <taxon>Wickerhamomycetaceae</taxon>
        <taxon>Wickerhamomyces</taxon>
    </lineage>
</organism>
<gene>
    <name evidence="2" type="ORF">BN7_5381</name>
</gene>
<feature type="compositionally biased region" description="Low complexity" evidence="1">
    <location>
        <begin position="142"/>
        <end position="159"/>
    </location>
</feature>
<evidence type="ECO:0000313" key="3">
    <source>
        <dbReference type="Proteomes" id="UP000009328"/>
    </source>
</evidence>
<dbReference type="InParanoid" id="K0KKT0"/>
<feature type="compositionally biased region" description="Polar residues" evidence="1">
    <location>
        <begin position="160"/>
        <end position="185"/>
    </location>
</feature>
<protein>
    <submittedName>
        <fullName evidence="2">Autophagy-related protein</fullName>
    </submittedName>
</protein>
<dbReference type="EMBL" id="CAIF01000211">
    <property type="protein sequence ID" value="CCH45795.1"/>
    <property type="molecule type" value="Genomic_DNA"/>
</dbReference>
<proteinExistence type="predicted"/>
<sequence>MDFDSFNYTDFNTITNDHDFINSYIDLEKFSIPLDEDNNTQDQITKNSDFNNELYQILSKDSLTNTSISSPSASSSSSASFNSINYQFQSSNITSQPEPLVKTEETFDINSFLKNDDALNYLDSFSSPLESIESPLVFDQRTPNLNNSNTNNLSFTSNPYHNQQNLDFQSRPNTPTSLASSISSPITNANQNNLLHNHNINTTRRNLSISSMSSSNSPSSSSSSIKKNLDSRLSLQKLGEILQTSSLDETIKIEQFILKIFQDELGFPLGYKTWIRDTNEEYRRFLIEELYNRVNPKYPSMTKNLLETVVKRATYSMMQGRLRKERRAAIKKKRNNN</sequence>
<accession>K0KKT0</accession>
<comment type="caution">
    <text evidence="2">The sequence shown here is derived from an EMBL/GenBank/DDBJ whole genome shotgun (WGS) entry which is preliminary data.</text>
</comment>
<dbReference type="AlphaFoldDB" id="K0KKT0"/>